<sequence length="391" mass="44236">MECFMKRAVLAVAKQNLNSRLLFQRFLTKLLESQAWKFRLVLSDRVYNRLEHFSIQGRKHLFVLTGRLFSWGRNRFGQCGVGHCQPVLQPQLVEGNWGSVRELSAGQFHSAILNTKGQVWMFGWGVWGQLGLGGRHIKDCQSPTLVTQLNEPIKAVSCGRVHTVLLAESGKVLVAGSGSYGQMGTDEDVKKQYDFRPLPVPENLKFIKIATSFYHSIAITDGGRIFEWGRNPQEVKMRMFVVRRLRMAQLKRMADEEGEELPLPNMEKPKILLPMDAPRDDLGIREVLHLLDGPVVEAATGLSHSAVVTDQGSLFTWGKALDYQLGHGNKTERSEPHILFDPRDVKWELVACGGYFEQFLPMVSASRNHILKCGGRQMSYNLAVEFQYYGC</sequence>
<dbReference type="PRINTS" id="PR00633">
    <property type="entry name" value="RCCNDNSATION"/>
</dbReference>
<dbReference type="PROSITE" id="PS00626">
    <property type="entry name" value="RCC1_2"/>
    <property type="match status" value="1"/>
</dbReference>
<gene>
    <name evidence="3" type="ORF">ANCCAN_11815</name>
</gene>
<evidence type="ECO:0000256" key="2">
    <source>
        <dbReference type="PROSITE-ProRule" id="PRU00235"/>
    </source>
</evidence>
<feature type="repeat" description="RCC1" evidence="2">
    <location>
        <begin position="312"/>
        <end position="363"/>
    </location>
</feature>
<keyword evidence="4" id="KW-1185">Reference proteome</keyword>
<keyword evidence="1" id="KW-0677">Repeat</keyword>
<comment type="caution">
    <text evidence="3">The sequence shown here is derived from an EMBL/GenBank/DDBJ whole genome shotgun (WGS) entry which is preliminary data.</text>
</comment>
<dbReference type="STRING" id="29170.A0A368GGQ3"/>
<dbReference type="PANTHER" id="PTHR22870:SF408">
    <property type="entry name" value="OS09G0560450 PROTEIN"/>
    <property type="match status" value="1"/>
</dbReference>
<accession>A0A368GGQ3</accession>
<dbReference type="AlphaFoldDB" id="A0A368GGQ3"/>
<evidence type="ECO:0000313" key="3">
    <source>
        <dbReference type="EMBL" id="RCN42220.1"/>
    </source>
</evidence>
<dbReference type="PROSITE" id="PS50012">
    <property type="entry name" value="RCC1_3"/>
    <property type="match status" value="4"/>
</dbReference>
<feature type="repeat" description="RCC1" evidence="2">
    <location>
        <begin position="170"/>
        <end position="222"/>
    </location>
</feature>
<dbReference type="Pfam" id="PF00415">
    <property type="entry name" value="RCC1"/>
    <property type="match status" value="3"/>
</dbReference>
<evidence type="ECO:0000256" key="1">
    <source>
        <dbReference type="ARBA" id="ARBA00022737"/>
    </source>
</evidence>
<dbReference type="InterPro" id="IPR000408">
    <property type="entry name" value="Reg_chr_condens"/>
</dbReference>
<organism evidence="3 4">
    <name type="scientific">Ancylostoma caninum</name>
    <name type="common">Dog hookworm</name>
    <dbReference type="NCBI Taxonomy" id="29170"/>
    <lineage>
        <taxon>Eukaryota</taxon>
        <taxon>Metazoa</taxon>
        <taxon>Ecdysozoa</taxon>
        <taxon>Nematoda</taxon>
        <taxon>Chromadorea</taxon>
        <taxon>Rhabditida</taxon>
        <taxon>Rhabditina</taxon>
        <taxon>Rhabditomorpha</taxon>
        <taxon>Strongyloidea</taxon>
        <taxon>Ancylostomatidae</taxon>
        <taxon>Ancylostomatinae</taxon>
        <taxon>Ancylostoma</taxon>
    </lineage>
</organism>
<dbReference type="OrthoDB" id="10256179at2759"/>
<dbReference type="Gene3D" id="2.130.10.30">
    <property type="entry name" value="Regulator of chromosome condensation 1/beta-lactamase-inhibitor protein II"/>
    <property type="match status" value="2"/>
</dbReference>
<reference evidence="3 4" key="1">
    <citation type="submission" date="2014-10" db="EMBL/GenBank/DDBJ databases">
        <title>Draft genome of the hookworm Ancylostoma caninum.</title>
        <authorList>
            <person name="Mitreva M."/>
        </authorList>
    </citation>
    <scope>NUCLEOTIDE SEQUENCE [LARGE SCALE GENOMIC DNA]</scope>
    <source>
        <strain evidence="3 4">Baltimore</strain>
    </source>
</reference>
<dbReference type="EMBL" id="JOJR01000205">
    <property type="protein sequence ID" value="RCN42220.1"/>
    <property type="molecule type" value="Genomic_DNA"/>
</dbReference>
<protein>
    <submittedName>
        <fullName evidence="3">Regulator of condensation</fullName>
    </submittedName>
</protein>
<feature type="repeat" description="RCC1" evidence="2">
    <location>
        <begin position="66"/>
        <end position="116"/>
    </location>
</feature>
<dbReference type="InterPro" id="IPR051210">
    <property type="entry name" value="Ub_ligase/GEF_domain"/>
</dbReference>
<dbReference type="SUPFAM" id="SSF50985">
    <property type="entry name" value="RCC1/BLIP-II"/>
    <property type="match status" value="2"/>
</dbReference>
<evidence type="ECO:0000313" key="4">
    <source>
        <dbReference type="Proteomes" id="UP000252519"/>
    </source>
</evidence>
<dbReference type="InterPro" id="IPR009091">
    <property type="entry name" value="RCC1/BLIP-II"/>
</dbReference>
<dbReference type="PANTHER" id="PTHR22870">
    <property type="entry name" value="REGULATOR OF CHROMOSOME CONDENSATION"/>
    <property type="match status" value="1"/>
</dbReference>
<name>A0A368GGQ3_ANCCA</name>
<feature type="repeat" description="RCC1" evidence="2">
    <location>
        <begin position="117"/>
        <end position="169"/>
    </location>
</feature>
<proteinExistence type="predicted"/>
<dbReference type="Proteomes" id="UP000252519">
    <property type="component" value="Unassembled WGS sequence"/>
</dbReference>